<dbReference type="AlphaFoldDB" id="A0A2H0BSQ7"/>
<comment type="caution">
    <text evidence="2">The sequence shown here is derived from an EMBL/GenBank/DDBJ whole genome shotgun (WGS) entry which is preliminary data.</text>
</comment>
<feature type="compositionally biased region" description="Basic residues" evidence="1">
    <location>
        <begin position="238"/>
        <end position="248"/>
    </location>
</feature>
<protein>
    <submittedName>
        <fullName evidence="2">Uncharacterized protein</fullName>
    </submittedName>
</protein>
<name>A0A2H0BSQ7_9BACT</name>
<dbReference type="EMBL" id="PCSZ01000050">
    <property type="protein sequence ID" value="PIP60569.1"/>
    <property type="molecule type" value="Genomic_DNA"/>
</dbReference>
<evidence type="ECO:0000313" key="2">
    <source>
        <dbReference type="EMBL" id="PIP60569.1"/>
    </source>
</evidence>
<feature type="region of interest" description="Disordered" evidence="1">
    <location>
        <begin position="219"/>
        <end position="267"/>
    </location>
</feature>
<evidence type="ECO:0000256" key="1">
    <source>
        <dbReference type="SAM" id="MobiDB-lite"/>
    </source>
</evidence>
<evidence type="ECO:0000313" key="3">
    <source>
        <dbReference type="Proteomes" id="UP000231581"/>
    </source>
</evidence>
<sequence length="286" mass="33515">MFDKKNLSLCELQALFAARFRIYYAKERKLHARLQQALGYELDKELENNPIIETFHEWISALLARRLKNGERNGPLLSEGDLVRYLPLVLEQVTKLVGHKPEGKDLENFKAIWNARFETVFKMMRTIVRFGWDPSDEYWRWIATVVELATERGMPPVVLLELEEAMDEITRRMFTKEEFLRLNNQAMKSFFDIERWTRETLQPTITDLESRTLSNAERDSWRHEVKNQIPSRSDSSLRNRKTPHKHSAGRGGQPHLRNGTNLAPLPETSSLAYLPTANPCERFFNK</sequence>
<gene>
    <name evidence="2" type="ORF">COX00_02465</name>
</gene>
<organism evidence="2 3">
    <name type="scientific">Candidatus Uhrbacteria bacterium CG22_combo_CG10-13_8_21_14_all_47_17</name>
    <dbReference type="NCBI Taxonomy" id="1975041"/>
    <lineage>
        <taxon>Bacteria</taxon>
        <taxon>Candidatus Uhriibacteriota</taxon>
    </lineage>
</organism>
<reference evidence="2 3" key="1">
    <citation type="submission" date="2017-09" db="EMBL/GenBank/DDBJ databases">
        <title>Depth-based differentiation of microbial function through sediment-hosted aquifers and enrichment of novel symbionts in the deep terrestrial subsurface.</title>
        <authorList>
            <person name="Probst A.J."/>
            <person name="Ladd B."/>
            <person name="Jarett J.K."/>
            <person name="Geller-Mcgrath D.E."/>
            <person name="Sieber C.M."/>
            <person name="Emerson J.B."/>
            <person name="Anantharaman K."/>
            <person name="Thomas B.C."/>
            <person name="Malmstrom R."/>
            <person name="Stieglmeier M."/>
            <person name="Klingl A."/>
            <person name="Woyke T."/>
            <person name="Ryan C.M."/>
            <person name="Banfield J.F."/>
        </authorList>
    </citation>
    <scope>NUCLEOTIDE SEQUENCE [LARGE SCALE GENOMIC DNA]</scope>
    <source>
        <strain evidence="2">CG22_combo_CG10-13_8_21_14_all_47_17</strain>
    </source>
</reference>
<accession>A0A2H0BSQ7</accession>
<dbReference type="Proteomes" id="UP000231581">
    <property type="component" value="Unassembled WGS sequence"/>
</dbReference>
<proteinExistence type="predicted"/>